<protein>
    <submittedName>
        <fullName evidence="1">Uncharacterized protein</fullName>
    </submittedName>
</protein>
<proteinExistence type="predicted"/>
<keyword evidence="2" id="KW-1185">Reference proteome</keyword>
<dbReference type="OrthoDB" id="67499at2"/>
<evidence type="ECO:0000313" key="2">
    <source>
        <dbReference type="Proteomes" id="UP000322159"/>
    </source>
</evidence>
<dbReference type="KEGG" id="lyk:FLP23_01825"/>
<accession>A0A5C1Y515</accession>
<dbReference type="EMBL" id="CP043504">
    <property type="protein sequence ID" value="QEO08866.1"/>
    <property type="molecule type" value="Genomic_DNA"/>
</dbReference>
<gene>
    <name evidence="1" type="ORF">FLP23_01825</name>
</gene>
<name>A0A5C1Y515_9MICO</name>
<evidence type="ECO:0000313" key="1">
    <source>
        <dbReference type="EMBL" id="QEO08866.1"/>
    </source>
</evidence>
<dbReference type="Proteomes" id="UP000322159">
    <property type="component" value="Chromosome"/>
</dbReference>
<reference evidence="1 2" key="1">
    <citation type="submission" date="2019-09" db="EMBL/GenBank/DDBJ databases">
        <title>Genome sequencing of strain KACC 19322.</title>
        <authorList>
            <person name="Heo J."/>
            <person name="Kim S.-J."/>
            <person name="Kim J.-S."/>
            <person name="Hong S.-B."/>
            <person name="Kwon S.-W."/>
        </authorList>
    </citation>
    <scope>NUCLEOTIDE SEQUENCE [LARGE SCALE GENOMIC DNA]</scope>
    <source>
        <strain evidence="1 2">KACC 19322</strain>
    </source>
</reference>
<sequence>MALGRRLAPPRATIEFSLVGPERTAAIVVWISHDDPRSARAMDALVDGGWVPLEAPYDPPVDARLPPRGHAVFDGEVTAILSGGLVPHLVAVAEVAPVSREWARAVPGNGVVLGYVTDAAAPERLRGISALRMLEPGSAVLAGELVLQNPDG</sequence>
<dbReference type="RefSeq" id="WP_149324298.1">
    <property type="nucleotide sequence ID" value="NZ_CP043504.1"/>
</dbReference>
<dbReference type="AlphaFoldDB" id="A0A5C1Y515"/>
<organism evidence="1 2">
    <name type="scientific">Protaetiibacter larvae</name>
    <dbReference type="NCBI Taxonomy" id="2592654"/>
    <lineage>
        <taxon>Bacteria</taxon>
        <taxon>Bacillati</taxon>
        <taxon>Actinomycetota</taxon>
        <taxon>Actinomycetes</taxon>
        <taxon>Micrococcales</taxon>
        <taxon>Microbacteriaceae</taxon>
        <taxon>Protaetiibacter</taxon>
    </lineage>
</organism>